<reference evidence="2" key="1">
    <citation type="submission" date="2021-11" db="EMBL/GenBank/DDBJ databases">
        <authorList>
            <person name="Schell T."/>
        </authorList>
    </citation>
    <scope>NUCLEOTIDE SEQUENCE</scope>
    <source>
        <strain evidence="2">M5</strain>
    </source>
</reference>
<accession>A0A8J2RR99</accession>
<evidence type="ECO:0000313" key="3">
    <source>
        <dbReference type="Proteomes" id="UP000789390"/>
    </source>
</evidence>
<comment type="caution">
    <text evidence="2">The sequence shown here is derived from an EMBL/GenBank/DDBJ whole genome shotgun (WGS) entry which is preliminary data.</text>
</comment>
<feature type="chain" id="PRO_5035312930" evidence="1">
    <location>
        <begin position="18"/>
        <end position="215"/>
    </location>
</feature>
<evidence type="ECO:0000256" key="1">
    <source>
        <dbReference type="SAM" id="SignalP"/>
    </source>
</evidence>
<feature type="signal peptide" evidence="1">
    <location>
        <begin position="1"/>
        <end position="17"/>
    </location>
</feature>
<dbReference type="EMBL" id="CAKKLH010000110">
    <property type="protein sequence ID" value="CAH0103355.1"/>
    <property type="molecule type" value="Genomic_DNA"/>
</dbReference>
<proteinExistence type="predicted"/>
<dbReference type="OrthoDB" id="6363006at2759"/>
<keyword evidence="3" id="KW-1185">Reference proteome</keyword>
<dbReference type="AlphaFoldDB" id="A0A8J2RR99"/>
<name>A0A8J2RR99_9CRUS</name>
<keyword evidence="1" id="KW-0732">Signal</keyword>
<dbReference type="Proteomes" id="UP000789390">
    <property type="component" value="Unassembled WGS sequence"/>
</dbReference>
<gene>
    <name evidence="2" type="ORF">DGAL_LOCUS5926</name>
</gene>
<sequence>MKSIVACLLVLVVSVQCQWLNNFGYGLNPAGYFGGYYPGANGIHTGLHRIPLSIGGYGQVQDTPEVAQAKAAHFAAHAAATAHLMAPVAVPVAAPVTPLVETIAVAPVESVAVAATPISRKKRQIQPLTPVSSSPFAYSFTSPFVYNHYAGSPLAYNNFGTPFAGYNYGAPFGYHFANPFPYNGQYYPMAAAPAVVSPVAPITTDTAAPVTSSTA</sequence>
<organism evidence="2 3">
    <name type="scientific">Daphnia galeata</name>
    <dbReference type="NCBI Taxonomy" id="27404"/>
    <lineage>
        <taxon>Eukaryota</taxon>
        <taxon>Metazoa</taxon>
        <taxon>Ecdysozoa</taxon>
        <taxon>Arthropoda</taxon>
        <taxon>Crustacea</taxon>
        <taxon>Branchiopoda</taxon>
        <taxon>Diplostraca</taxon>
        <taxon>Cladocera</taxon>
        <taxon>Anomopoda</taxon>
        <taxon>Daphniidae</taxon>
        <taxon>Daphnia</taxon>
    </lineage>
</organism>
<evidence type="ECO:0000313" key="2">
    <source>
        <dbReference type="EMBL" id="CAH0103355.1"/>
    </source>
</evidence>
<protein>
    <submittedName>
        <fullName evidence="2">Uncharacterized protein</fullName>
    </submittedName>
</protein>